<evidence type="ECO:0000313" key="2">
    <source>
        <dbReference type="Proteomes" id="UP000283975"/>
    </source>
</evidence>
<dbReference type="EMBL" id="QSHZ01000003">
    <property type="protein sequence ID" value="RHC58038.1"/>
    <property type="molecule type" value="Genomic_DNA"/>
</dbReference>
<organism evidence="1 2">
    <name type="scientific">Enterocloster bolteae</name>
    <dbReference type="NCBI Taxonomy" id="208479"/>
    <lineage>
        <taxon>Bacteria</taxon>
        <taxon>Bacillati</taxon>
        <taxon>Bacillota</taxon>
        <taxon>Clostridia</taxon>
        <taxon>Lachnospirales</taxon>
        <taxon>Lachnospiraceae</taxon>
        <taxon>Enterocloster</taxon>
    </lineage>
</organism>
<protein>
    <submittedName>
        <fullName evidence="1">Uncharacterized protein</fullName>
    </submittedName>
</protein>
<evidence type="ECO:0000313" key="1">
    <source>
        <dbReference type="EMBL" id="RHC58038.1"/>
    </source>
</evidence>
<dbReference type="AlphaFoldDB" id="A0A414AZT9"/>
<comment type="caution">
    <text evidence="1">The sequence shown here is derived from an EMBL/GenBank/DDBJ whole genome shotgun (WGS) entry which is preliminary data.</text>
</comment>
<dbReference type="Proteomes" id="UP000283975">
    <property type="component" value="Unassembled WGS sequence"/>
</dbReference>
<gene>
    <name evidence="1" type="ORF">DW839_04580</name>
</gene>
<proteinExistence type="predicted"/>
<sequence>MFVVNRRLFDSKNATVMYNALEDKFEISIYSYYVLNNYRRTTKGCYDIVKNYFAITADFSMEKFKAIEEMRSKESGYLDIEKRIKGDELLMRSIVYYALNSKSKAITYTEPFQRGILESGYTESNCQKGLEYVMRTYAKQELDNSVSYMDIMLDAY</sequence>
<reference evidence="1 2" key="1">
    <citation type="submission" date="2018-08" db="EMBL/GenBank/DDBJ databases">
        <title>A genome reference for cultivated species of the human gut microbiota.</title>
        <authorList>
            <person name="Zou Y."/>
            <person name="Xue W."/>
            <person name="Luo G."/>
        </authorList>
    </citation>
    <scope>NUCLEOTIDE SEQUENCE [LARGE SCALE GENOMIC DNA]</scope>
    <source>
        <strain evidence="1 2">AM35-14</strain>
    </source>
</reference>
<name>A0A414AZT9_9FIRM</name>
<accession>A0A414AZT9</accession>